<evidence type="ECO:0000259" key="1">
    <source>
        <dbReference type="PROSITE" id="PS50994"/>
    </source>
</evidence>
<organism evidence="2 3">
    <name type="scientific">Luteococcus japonicus</name>
    <dbReference type="NCBI Taxonomy" id="33984"/>
    <lineage>
        <taxon>Bacteria</taxon>
        <taxon>Bacillati</taxon>
        <taxon>Actinomycetota</taxon>
        <taxon>Actinomycetes</taxon>
        <taxon>Propionibacteriales</taxon>
        <taxon>Propionibacteriaceae</taxon>
        <taxon>Luteococcus</taxon>
    </lineage>
</organism>
<dbReference type="PROSITE" id="PS50994">
    <property type="entry name" value="INTEGRASE"/>
    <property type="match status" value="1"/>
</dbReference>
<comment type="caution">
    <text evidence="2">The sequence shown here is derived from an EMBL/GenBank/DDBJ whole genome shotgun (WGS) entry which is preliminary data.</text>
</comment>
<evidence type="ECO:0000313" key="2">
    <source>
        <dbReference type="EMBL" id="ROR53641.1"/>
    </source>
</evidence>
<dbReference type="GO" id="GO:0003676">
    <property type="term" value="F:nucleic acid binding"/>
    <property type="evidence" value="ECO:0007669"/>
    <property type="project" value="InterPro"/>
</dbReference>
<dbReference type="EMBL" id="RKHG01000001">
    <property type="protein sequence ID" value="ROR53641.1"/>
    <property type="molecule type" value="Genomic_DNA"/>
</dbReference>
<feature type="domain" description="Integrase catalytic" evidence="1">
    <location>
        <begin position="128"/>
        <end position="308"/>
    </location>
</feature>
<dbReference type="SUPFAM" id="SSF53098">
    <property type="entry name" value="Ribonuclease H-like"/>
    <property type="match status" value="1"/>
</dbReference>
<dbReference type="Gene3D" id="3.30.420.10">
    <property type="entry name" value="Ribonuclease H-like superfamily/Ribonuclease H"/>
    <property type="match status" value="1"/>
</dbReference>
<dbReference type="RefSeq" id="WP_123575031.1">
    <property type="nucleotide sequence ID" value="NZ_RKHG01000001.1"/>
</dbReference>
<dbReference type="Pfam" id="PF13683">
    <property type="entry name" value="rve_3"/>
    <property type="match status" value="1"/>
</dbReference>
<accession>A0A3N1ZRY4</accession>
<dbReference type="AlphaFoldDB" id="A0A3N1ZRY4"/>
<dbReference type="InterPro" id="IPR001584">
    <property type="entry name" value="Integrase_cat-core"/>
</dbReference>
<dbReference type="PANTHER" id="PTHR35004:SF7">
    <property type="entry name" value="INTEGRASE PROTEIN"/>
    <property type="match status" value="1"/>
</dbReference>
<dbReference type="InterPro" id="IPR009057">
    <property type="entry name" value="Homeodomain-like_sf"/>
</dbReference>
<evidence type="ECO:0000313" key="3">
    <source>
        <dbReference type="Proteomes" id="UP000275749"/>
    </source>
</evidence>
<dbReference type="PANTHER" id="PTHR35004">
    <property type="entry name" value="TRANSPOSASE RV3428C-RELATED"/>
    <property type="match status" value="1"/>
</dbReference>
<sequence length="424" mass="47462">MGSALSPRVREQIVRFDPDVEQVSVSEFCRRAGISTSSFYRVRDKATERGLAAALVPESRAPKHPATIYTDWTRLLVRVTHAELVAEGKDCGPWSVEWRLFQREADPLPSRSTIAWILRSEGLSAPSPRTRPRASYRRFRRARANELWQLDGMEWHLPEIGLVTIYHVVDDHSRLCPALIAVAGGESTAGARQALQSGIDAFGPPQSVLSDNGAAFNQHRRGRLSATEVWLAGLGIRPISGRVSHPQTQGKVERSHQPLQRWLHARTPTTLQDLTQALDGYRNWYNHERQHQGLGHHLTPMAVWQVASKAGPEPRAIPLDLLYSQSLRQPTQPAKNRIEDRTIGGDLRTAWKGTSIGFGPGMAHQLVHLVETDGQLDIFDDNGELHASIPWPSPTKYVSVTQPPHRLVPVIDRRSRAYKLSQMS</sequence>
<dbReference type="GO" id="GO:0015074">
    <property type="term" value="P:DNA integration"/>
    <property type="evidence" value="ECO:0007669"/>
    <property type="project" value="InterPro"/>
</dbReference>
<proteinExistence type="predicted"/>
<name>A0A3N1ZRY4_9ACTN</name>
<gene>
    <name evidence="2" type="ORF">EDD41_0806</name>
</gene>
<dbReference type="SUPFAM" id="SSF46689">
    <property type="entry name" value="Homeodomain-like"/>
    <property type="match status" value="1"/>
</dbReference>
<protein>
    <submittedName>
        <fullName evidence="2">Integrase-like protein</fullName>
    </submittedName>
</protein>
<dbReference type="InterPro" id="IPR012337">
    <property type="entry name" value="RNaseH-like_sf"/>
</dbReference>
<reference evidence="2 3" key="1">
    <citation type="submission" date="2018-11" db="EMBL/GenBank/DDBJ databases">
        <title>Sequencing the genomes of 1000 actinobacteria strains.</title>
        <authorList>
            <person name="Klenk H.-P."/>
        </authorList>
    </citation>
    <scope>NUCLEOTIDE SEQUENCE [LARGE SCALE GENOMIC DNA]</scope>
    <source>
        <strain evidence="2 3">DSM 10546</strain>
    </source>
</reference>
<dbReference type="InterPro" id="IPR036397">
    <property type="entry name" value="RNaseH_sf"/>
</dbReference>
<dbReference type="Proteomes" id="UP000275749">
    <property type="component" value="Unassembled WGS sequence"/>
</dbReference>